<keyword evidence="3" id="KW-0998">Cell outer membrane</keyword>
<dbReference type="PANTHER" id="PTHR30332">
    <property type="entry name" value="PROBABLE GENERAL SECRETION PATHWAY PROTEIN D"/>
    <property type="match status" value="1"/>
</dbReference>
<dbReference type="SMART" id="SM00965">
    <property type="entry name" value="STN"/>
    <property type="match status" value="1"/>
</dbReference>
<feature type="region of interest" description="Disordered" evidence="4">
    <location>
        <begin position="168"/>
        <end position="202"/>
    </location>
</feature>
<feature type="domain" description="Secretin/TonB short N-terminal" evidence="5">
    <location>
        <begin position="92"/>
        <end position="140"/>
    </location>
</feature>
<proteinExistence type="predicted"/>
<evidence type="ECO:0000313" key="7">
    <source>
        <dbReference type="Proteomes" id="UP000838672"/>
    </source>
</evidence>
<protein>
    <submittedName>
        <fullName evidence="6">Type 3 secretion system secretin</fullName>
    </submittedName>
</protein>
<evidence type="ECO:0000256" key="3">
    <source>
        <dbReference type="ARBA" id="ARBA00023237"/>
    </source>
</evidence>
<gene>
    <name evidence="6" type="primary">sctC_2</name>
    <name evidence="6" type="ORF">VST7929_02411</name>
</gene>
<dbReference type="NCBIfam" id="TIGR02519">
    <property type="entry name" value="pilus_MshL"/>
    <property type="match status" value="1"/>
</dbReference>
<name>A0ABM8ZW07_9VIBR</name>
<keyword evidence="2" id="KW-0472">Membrane</keyword>
<evidence type="ECO:0000256" key="2">
    <source>
        <dbReference type="ARBA" id="ARBA00023136"/>
    </source>
</evidence>
<keyword evidence="7" id="KW-1185">Reference proteome</keyword>
<evidence type="ECO:0000256" key="1">
    <source>
        <dbReference type="ARBA" id="ARBA00022448"/>
    </source>
</evidence>
<dbReference type="InterPro" id="IPR050810">
    <property type="entry name" value="Bact_Secretion_Sys_Channel"/>
</dbReference>
<dbReference type="PROSITE" id="PS51257">
    <property type="entry name" value="PROKAR_LIPOPROTEIN"/>
    <property type="match status" value="1"/>
</dbReference>
<dbReference type="Pfam" id="PF07660">
    <property type="entry name" value="STN"/>
    <property type="match status" value="1"/>
</dbReference>
<evidence type="ECO:0000313" key="6">
    <source>
        <dbReference type="EMBL" id="CAH0534478.1"/>
    </source>
</evidence>
<sequence length="547" mass="59053">MRIAFVFFTISLLVGCAMGHQDPTEIKAALEQAHQANDPLANLPDAVQTDLMPGLQDSEKTSGLEMQRRFKIDARNLEAKTFFTSLVQGSPYSVVLHPDVRGRITLAVNDVTIDEVLGVVSDIYGYQVERRGNIIQIFPAGMRTQTFPIDYLQLKRVGRSLTAITTGSVTNRDESSNDDSSSDNNSWSGNGGDNNYTDTSSLVGGTVIETSSDSDFWPQLERAVMAMIGGGDGRSVTASPQASLLTVRAYPDELRQVQSFLNETQLRLKRQVILEAKILEVTLSDSYQQGINWSNLTSAIGGVDITINQPAGSGTLPSISPISDLLGGQTNITIGDGNFETVLSFMSTQGDLNVLSSPRVTASNNQKAVIKVGQDEYFVTDISSVAGSGDSANVAPEVELTPFFSGISLDVTPQIDSKGGVMLHVHPAVIDVTSEEKNIALGQFGDLTVPLAKSSIRESDSIIHAKSGDVVVIGGLMKSELVDQVSKVPGLGDIPAIGHLFRNVAKVKRKTELVILLKPTVVEDDSWQQEIQRSQDLLNQWFPEEAE</sequence>
<dbReference type="Pfam" id="PF00263">
    <property type="entry name" value="Secretin"/>
    <property type="match status" value="1"/>
</dbReference>
<comment type="caution">
    <text evidence="6">The sequence shown here is derived from an EMBL/GenBank/DDBJ whole genome shotgun (WGS) entry which is preliminary data.</text>
</comment>
<dbReference type="InterPro" id="IPR001775">
    <property type="entry name" value="GspD/PilQ"/>
</dbReference>
<dbReference type="Proteomes" id="UP000838672">
    <property type="component" value="Unassembled WGS sequence"/>
</dbReference>
<evidence type="ECO:0000256" key="4">
    <source>
        <dbReference type="SAM" id="MobiDB-lite"/>
    </source>
</evidence>
<accession>A0ABM8ZW07</accession>
<dbReference type="PRINTS" id="PR00811">
    <property type="entry name" value="BCTERIALGSPD"/>
</dbReference>
<dbReference type="Pfam" id="PF07655">
    <property type="entry name" value="Secretin_N_2"/>
    <property type="match status" value="1"/>
</dbReference>
<dbReference type="EMBL" id="CAKLDI010000001">
    <property type="protein sequence ID" value="CAH0534478.1"/>
    <property type="molecule type" value="Genomic_DNA"/>
</dbReference>
<dbReference type="InterPro" id="IPR013358">
    <property type="entry name" value="Pilus_biogenesis_MshL"/>
</dbReference>
<keyword evidence="1" id="KW-0813">Transport</keyword>
<dbReference type="InterPro" id="IPR011662">
    <property type="entry name" value="Secretin/TonB_short_N"/>
</dbReference>
<dbReference type="PANTHER" id="PTHR30332:SF17">
    <property type="entry name" value="TYPE IV PILIATION SYSTEM PROTEIN DR_0774-RELATED"/>
    <property type="match status" value="1"/>
</dbReference>
<dbReference type="InterPro" id="IPR011514">
    <property type="entry name" value="Secretin_N_2"/>
</dbReference>
<dbReference type="InterPro" id="IPR004846">
    <property type="entry name" value="T2SS/T3SS_dom"/>
</dbReference>
<evidence type="ECO:0000259" key="5">
    <source>
        <dbReference type="SMART" id="SM00965"/>
    </source>
</evidence>
<reference evidence="6" key="1">
    <citation type="submission" date="2021-11" db="EMBL/GenBank/DDBJ databases">
        <authorList>
            <person name="Rodrigo-Torres L."/>
            <person name="Arahal R. D."/>
            <person name="Lucena T."/>
        </authorList>
    </citation>
    <scope>NUCLEOTIDE SEQUENCE</scope>
    <source>
        <strain evidence="6">CECT 7929</strain>
    </source>
</reference>
<dbReference type="RefSeq" id="WP_237467181.1">
    <property type="nucleotide sequence ID" value="NZ_CAKLDI010000001.1"/>
</dbReference>
<organism evidence="6 7">
    <name type="scientific">Vibrio stylophorae</name>
    <dbReference type="NCBI Taxonomy" id="659351"/>
    <lineage>
        <taxon>Bacteria</taxon>
        <taxon>Pseudomonadati</taxon>
        <taxon>Pseudomonadota</taxon>
        <taxon>Gammaproteobacteria</taxon>
        <taxon>Vibrionales</taxon>
        <taxon>Vibrionaceae</taxon>
        <taxon>Vibrio</taxon>
    </lineage>
</organism>